<feature type="chain" id="PRO_5004893550" evidence="2">
    <location>
        <begin position="19"/>
        <end position="669"/>
    </location>
</feature>
<evidence type="ECO:0000256" key="2">
    <source>
        <dbReference type="SAM" id="SignalP"/>
    </source>
</evidence>
<feature type="signal peptide" evidence="2">
    <location>
        <begin position="1"/>
        <end position="18"/>
    </location>
</feature>
<dbReference type="Proteomes" id="UP000024837">
    <property type="component" value="Unassembled WGS sequence"/>
</dbReference>
<organism evidence="3 4">
    <name type="scientific">Drechslerella stenobrocha 248</name>
    <dbReference type="NCBI Taxonomy" id="1043628"/>
    <lineage>
        <taxon>Eukaryota</taxon>
        <taxon>Fungi</taxon>
        <taxon>Dikarya</taxon>
        <taxon>Ascomycota</taxon>
        <taxon>Pezizomycotina</taxon>
        <taxon>Orbiliomycetes</taxon>
        <taxon>Orbiliales</taxon>
        <taxon>Orbiliaceae</taxon>
        <taxon>Drechslerella</taxon>
    </lineage>
</organism>
<dbReference type="EMBL" id="KI966440">
    <property type="protein sequence ID" value="EWC44522.1"/>
    <property type="molecule type" value="Genomic_DNA"/>
</dbReference>
<dbReference type="OrthoDB" id="5424573at2759"/>
<feature type="region of interest" description="Disordered" evidence="1">
    <location>
        <begin position="634"/>
        <end position="669"/>
    </location>
</feature>
<reference evidence="3 4" key="1">
    <citation type="submission" date="2013-05" db="EMBL/GenBank/DDBJ databases">
        <title>Drechslerella stenobrocha genome reveals carnivorous origination and mechanical trapping mechanism of predatory fungi.</title>
        <authorList>
            <person name="Liu X."/>
            <person name="Zhang W."/>
            <person name="Liu K."/>
        </authorList>
    </citation>
    <scope>NUCLEOTIDE SEQUENCE [LARGE SCALE GENOMIC DNA]</scope>
    <source>
        <strain evidence="3 4">248</strain>
    </source>
</reference>
<protein>
    <submittedName>
        <fullName evidence="3">Uncharacterized protein</fullName>
    </submittedName>
</protein>
<evidence type="ECO:0000313" key="4">
    <source>
        <dbReference type="Proteomes" id="UP000024837"/>
    </source>
</evidence>
<feature type="compositionally biased region" description="Basic residues" evidence="1">
    <location>
        <begin position="660"/>
        <end position="669"/>
    </location>
</feature>
<evidence type="ECO:0000313" key="3">
    <source>
        <dbReference type="EMBL" id="EWC44522.1"/>
    </source>
</evidence>
<dbReference type="HOGENOM" id="CLU_410501_0_0_1"/>
<name>W7HWS8_9PEZI</name>
<feature type="compositionally biased region" description="Polar residues" evidence="1">
    <location>
        <begin position="641"/>
        <end position="654"/>
    </location>
</feature>
<accession>W7HWS8</accession>
<sequence>MGNLHILLVVLATRLAQAAMPQYEYTITYNAPKIPLFDGDDQPVLDESGAPVLQSVESNTINMYGGGSCIRPLAGAIKLVVSKLPPDGPAELGWIMYPGSAACNADKGTLQGTEVALTLEQAEWGWNQNYPPYDQGMPVPISFRLFFPDYNKVAPAGTKTTLSWFQVGRDDEIPSGPSPEDIDLLIPPTRLDANTKIGSQYASEGWRIFQTDRYDSQPTRGLLNAPYDPAGYPINRAPPGYYESLQNRMQLFWPILILDRFAKDIENDELVLEAIDSIELSKFITTFLGRPITPPGVSPLRFMWPDPVLVHELSKLTGFAMPVDSTGEPGYYSPLGHTVAEALDISRVLARPLRAWSAAQPLSTIQSWGSPRPDQAAAEKWLIRLQADSIFKRPAIQSPQNTEVIEELIDPELLPENINPALTGEVIPGGNQEQIPARPDADVSQINIRPEDIEFDEAEFEDALSNVGNLDISGISRPGTVLDLDPQDQRQLQEGNILDTSLLVQQPNPELLQSENANPGNLPIIQPGLVENPVVGNPVIQNPVGIQPELTESIVVGPENPMVGNLINLNAQNQAGQPDLTQSLGGAPNNNLAQSLGTYMMRTMGYNNQNIPLPDTADLAYYVPQYNPFLALRGRTGRPNLASSLQQPPTSREQTPTRGGGRRRSPGPG</sequence>
<dbReference type="AlphaFoldDB" id="W7HWS8"/>
<proteinExistence type="predicted"/>
<keyword evidence="2" id="KW-0732">Signal</keyword>
<evidence type="ECO:0000256" key="1">
    <source>
        <dbReference type="SAM" id="MobiDB-lite"/>
    </source>
</evidence>
<gene>
    <name evidence="3" type="ORF">DRE_06694</name>
</gene>
<keyword evidence="4" id="KW-1185">Reference proteome</keyword>